<evidence type="ECO:0000313" key="2">
    <source>
        <dbReference type="EMBL" id="MBB3731697.1"/>
    </source>
</evidence>
<feature type="signal peptide" evidence="1">
    <location>
        <begin position="1"/>
        <end position="17"/>
    </location>
</feature>
<reference evidence="2 3" key="1">
    <citation type="submission" date="2020-08" db="EMBL/GenBank/DDBJ databases">
        <title>Sequencing the genomes of 1000 actinobacteria strains.</title>
        <authorList>
            <person name="Klenk H.-P."/>
        </authorList>
    </citation>
    <scope>NUCLEOTIDE SEQUENCE [LARGE SCALE GENOMIC DNA]</scope>
    <source>
        <strain evidence="2 3">DSM 44320</strain>
    </source>
</reference>
<feature type="chain" id="PRO_5039263112" description="Lipoprotein" evidence="1">
    <location>
        <begin position="18"/>
        <end position="125"/>
    </location>
</feature>
<proteinExistence type="predicted"/>
<evidence type="ECO:0008006" key="4">
    <source>
        <dbReference type="Google" id="ProtNLM"/>
    </source>
</evidence>
<dbReference type="PROSITE" id="PS51257">
    <property type="entry name" value="PROKAR_LIPOPROTEIN"/>
    <property type="match status" value="1"/>
</dbReference>
<protein>
    <recommendedName>
        <fullName evidence="4">Lipoprotein</fullName>
    </recommendedName>
</protein>
<evidence type="ECO:0000313" key="3">
    <source>
        <dbReference type="Proteomes" id="UP000579945"/>
    </source>
</evidence>
<dbReference type="Proteomes" id="UP000579945">
    <property type="component" value="Unassembled WGS sequence"/>
</dbReference>
<comment type="caution">
    <text evidence="2">The sequence shown here is derived from an EMBL/GenBank/DDBJ whole genome shotgun (WGS) entry which is preliminary data.</text>
</comment>
<dbReference type="GeneID" id="95393774"/>
<dbReference type="AlphaFoldDB" id="A0A7W5V6V0"/>
<evidence type="ECO:0000256" key="1">
    <source>
        <dbReference type="SAM" id="SignalP"/>
    </source>
</evidence>
<name>A0A7W5V6V0_9ACTN</name>
<dbReference type="RefSeq" id="WP_183658025.1">
    <property type="nucleotide sequence ID" value="NZ_BAAAXX010000013.1"/>
</dbReference>
<keyword evidence="1" id="KW-0732">Signal</keyword>
<organism evidence="2 3">
    <name type="scientific">Nonomuraea dietziae</name>
    <dbReference type="NCBI Taxonomy" id="65515"/>
    <lineage>
        <taxon>Bacteria</taxon>
        <taxon>Bacillati</taxon>
        <taxon>Actinomycetota</taxon>
        <taxon>Actinomycetes</taxon>
        <taxon>Streptosporangiales</taxon>
        <taxon>Streptosporangiaceae</taxon>
        <taxon>Nonomuraea</taxon>
    </lineage>
</organism>
<gene>
    <name evidence="2" type="ORF">FHR33_007557</name>
</gene>
<accession>A0A7W5V6V0</accession>
<sequence length="125" mass="13179">MRAVLLLFALTFVAGCAVDTGPPARTAERFATAVTSGQGDAACALLAARTAARLPDRGQTCGQALNELRLTGGPVLSVSLWGDEAQVRLNGDTLFLHRYDGGWRVRAAGCTPKGENLPYDCEVDD</sequence>
<keyword evidence="3" id="KW-1185">Reference proteome</keyword>
<dbReference type="EMBL" id="JACIBV010000001">
    <property type="protein sequence ID" value="MBB3731697.1"/>
    <property type="molecule type" value="Genomic_DNA"/>
</dbReference>